<name>A0ABY7EA67_MYAAR</name>
<dbReference type="Proteomes" id="UP001164746">
    <property type="component" value="Chromosome 4"/>
</dbReference>
<evidence type="ECO:0000313" key="2">
    <source>
        <dbReference type="Proteomes" id="UP001164746"/>
    </source>
</evidence>
<gene>
    <name evidence="1" type="ORF">MAR_010604</name>
</gene>
<protein>
    <submittedName>
        <fullName evidence="1">Uncharacterized protein</fullName>
    </submittedName>
</protein>
<evidence type="ECO:0000313" key="1">
    <source>
        <dbReference type="EMBL" id="WAR04046.1"/>
    </source>
</evidence>
<reference evidence="1" key="1">
    <citation type="submission" date="2022-11" db="EMBL/GenBank/DDBJ databases">
        <title>Centuries of genome instability and evolution in soft-shell clam transmissible cancer (bioRxiv).</title>
        <authorList>
            <person name="Hart S.F.M."/>
            <person name="Yonemitsu M.A."/>
            <person name="Giersch R.M."/>
            <person name="Beal B.F."/>
            <person name="Arriagada G."/>
            <person name="Davis B.W."/>
            <person name="Ostrander E.A."/>
            <person name="Goff S.P."/>
            <person name="Metzger M.J."/>
        </authorList>
    </citation>
    <scope>NUCLEOTIDE SEQUENCE</scope>
    <source>
        <strain evidence="1">MELC-2E11</strain>
        <tissue evidence="1">Siphon/mantle</tissue>
    </source>
</reference>
<dbReference type="EMBL" id="CP111015">
    <property type="protein sequence ID" value="WAR04046.1"/>
    <property type="molecule type" value="Genomic_DNA"/>
</dbReference>
<keyword evidence="2" id="KW-1185">Reference proteome</keyword>
<organism evidence="1 2">
    <name type="scientific">Mya arenaria</name>
    <name type="common">Soft-shell clam</name>
    <dbReference type="NCBI Taxonomy" id="6604"/>
    <lineage>
        <taxon>Eukaryota</taxon>
        <taxon>Metazoa</taxon>
        <taxon>Spiralia</taxon>
        <taxon>Lophotrochozoa</taxon>
        <taxon>Mollusca</taxon>
        <taxon>Bivalvia</taxon>
        <taxon>Autobranchia</taxon>
        <taxon>Heteroconchia</taxon>
        <taxon>Euheterodonta</taxon>
        <taxon>Imparidentia</taxon>
        <taxon>Neoheterodontei</taxon>
        <taxon>Myida</taxon>
        <taxon>Myoidea</taxon>
        <taxon>Myidae</taxon>
        <taxon>Mya</taxon>
    </lineage>
</organism>
<accession>A0ABY7EA67</accession>
<proteinExistence type="predicted"/>
<sequence>MLFFGIPEGQSCELDTLSNQAVLNTEHLNDATDPAKVKEHRKELIPVMLKARSMGKRAVLIRDKLFICNRLYTPGS</sequence>